<keyword evidence="5" id="KW-1185">Reference proteome</keyword>
<dbReference type="EMBL" id="VFQX01000009">
    <property type="protein sequence ID" value="KAF0982472.1"/>
    <property type="molecule type" value="Genomic_DNA"/>
</dbReference>
<name>A0A6A5C6K1_NAEFO</name>
<evidence type="ECO:0000313" key="4">
    <source>
        <dbReference type="EMBL" id="KAF0982472.1"/>
    </source>
</evidence>
<dbReference type="Pfam" id="PF00646">
    <property type="entry name" value="F-box"/>
    <property type="match status" value="1"/>
</dbReference>
<proteinExistence type="predicted"/>
<dbReference type="GeneID" id="68118617"/>
<dbReference type="InterPro" id="IPR001810">
    <property type="entry name" value="F-box_dom"/>
</dbReference>
<dbReference type="InterPro" id="IPR001806">
    <property type="entry name" value="Small_GTPase"/>
</dbReference>
<dbReference type="Proteomes" id="UP000444721">
    <property type="component" value="Unassembled WGS sequence"/>
</dbReference>
<dbReference type="SUPFAM" id="SSF81383">
    <property type="entry name" value="F-box domain"/>
    <property type="match status" value="1"/>
</dbReference>
<dbReference type="VEuPathDB" id="AmoebaDB:NF0034420"/>
<organism evidence="4 5">
    <name type="scientific">Naegleria fowleri</name>
    <name type="common">Brain eating amoeba</name>
    <dbReference type="NCBI Taxonomy" id="5763"/>
    <lineage>
        <taxon>Eukaryota</taxon>
        <taxon>Discoba</taxon>
        <taxon>Heterolobosea</taxon>
        <taxon>Tetramitia</taxon>
        <taxon>Eutetramitia</taxon>
        <taxon>Vahlkampfiidae</taxon>
        <taxon>Naegleria</taxon>
    </lineage>
</organism>
<gene>
    <name evidence="4" type="ORF">FDP41_011402</name>
</gene>
<dbReference type="PRINTS" id="PR00449">
    <property type="entry name" value="RASTRNSFRMNG"/>
</dbReference>
<dbReference type="PANTHER" id="PTHR24073">
    <property type="entry name" value="DRAB5-RELATED"/>
    <property type="match status" value="1"/>
</dbReference>
<dbReference type="SMART" id="SM00256">
    <property type="entry name" value="FBOX"/>
    <property type="match status" value="1"/>
</dbReference>
<comment type="caution">
    <text evidence="4">The sequence shown here is derived from an EMBL/GenBank/DDBJ whole genome shotgun (WGS) entry which is preliminary data.</text>
</comment>
<dbReference type="OMA" id="HTINNCI"/>
<evidence type="ECO:0000256" key="2">
    <source>
        <dbReference type="ARBA" id="ARBA00023134"/>
    </source>
</evidence>
<dbReference type="SMART" id="SM00173">
    <property type="entry name" value="RAS"/>
    <property type="match status" value="1"/>
</dbReference>
<dbReference type="Pfam" id="PF00071">
    <property type="entry name" value="Ras"/>
    <property type="match status" value="1"/>
</dbReference>
<dbReference type="AlphaFoldDB" id="A0A6A5C6K1"/>
<accession>A0A6A5C6K1</accession>
<evidence type="ECO:0000313" key="5">
    <source>
        <dbReference type="Proteomes" id="UP000444721"/>
    </source>
</evidence>
<dbReference type="PROSITE" id="PS51419">
    <property type="entry name" value="RAB"/>
    <property type="match status" value="1"/>
</dbReference>
<dbReference type="Gene3D" id="3.40.50.300">
    <property type="entry name" value="P-loop containing nucleotide triphosphate hydrolases"/>
    <property type="match status" value="1"/>
</dbReference>
<dbReference type="PROSITE" id="PS50181">
    <property type="entry name" value="FBOX"/>
    <property type="match status" value="1"/>
</dbReference>
<sequence length="389" mass="45634">MGQQVIPSSSSTTKNNSFKKIHDQTIDEFLSEHTAVRYFEEHKTVLNMKNQSVLEQELPTELIFEILTYLPPIELWKLSCVSHNFRFYWTEYPLLWCSTHEKKCLVSEILKQNKQLLKKENSSRFYWRNIYFEILESYLSTPKCFIEFCEQCKIGRIYGEFNRVIKIGFIGPQECGKTVFTQCIGNLDYILPTRYIPTIGAEYVCQYLNYIPPREDPFCMKLDVWDIAGDEKFSFLRQTYSRGLNSVFFCFDIASMASFKKMTSHLEEFFETRIGSIIGRDSPPEIHRKFCESYYESIGILGMKCDLERGVTRENIMQLMSKISDLSVPYLQRKVAYFEVSSKSKGNSFFFPLMYACHSLIMTASSYPHKLTLLTDENMEQFSDYGFLD</sequence>
<dbReference type="GO" id="GO:0003924">
    <property type="term" value="F:GTPase activity"/>
    <property type="evidence" value="ECO:0007669"/>
    <property type="project" value="InterPro"/>
</dbReference>
<keyword evidence="2" id="KW-0342">GTP-binding</keyword>
<dbReference type="RefSeq" id="XP_044567185.1">
    <property type="nucleotide sequence ID" value="XM_044701807.1"/>
</dbReference>
<reference evidence="4 5" key="1">
    <citation type="journal article" date="2019" name="Sci. Rep.">
        <title>Nanopore sequencing improves the draft genome of the human pathogenic amoeba Naegleria fowleri.</title>
        <authorList>
            <person name="Liechti N."/>
            <person name="Schurch N."/>
            <person name="Bruggmann R."/>
            <person name="Wittwer M."/>
        </authorList>
    </citation>
    <scope>NUCLEOTIDE SEQUENCE [LARGE SCALE GENOMIC DNA]</scope>
    <source>
        <strain evidence="4 5">ATCC 30894</strain>
    </source>
</reference>
<dbReference type="VEuPathDB" id="AmoebaDB:NfTy_019320"/>
<dbReference type="VEuPathDB" id="AmoebaDB:FDP41_011402"/>
<dbReference type="SUPFAM" id="SSF52540">
    <property type="entry name" value="P-loop containing nucleoside triphosphate hydrolases"/>
    <property type="match status" value="1"/>
</dbReference>
<protein>
    <recommendedName>
        <fullName evidence="3">F-box domain-containing protein</fullName>
    </recommendedName>
</protein>
<dbReference type="OrthoDB" id="2322499at2759"/>
<dbReference type="GO" id="GO:0005525">
    <property type="term" value="F:GTP binding"/>
    <property type="evidence" value="ECO:0007669"/>
    <property type="project" value="UniProtKB-KW"/>
</dbReference>
<dbReference type="InterPro" id="IPR036047">
    <property type="entry name" value="F-box-like_dom_sf"/>
</dbReference>
<evidence type="ECO:0000256" key="1">
    <source>
        <dbReference type="ARBA" id="ARBA00022741"/>
    </source>
</evidence>
<dbReference type="Gene3D" id="1.20.1280.50">
    <property type="match status" value="1"/>
</dbReference>
<feature type="domain" description="F-box" evidence="3">
    <location>
        <begin position="52"/>
        <end position="99"/>
    </location>
</feature>
<evidence type="ECO:0000259" key="3">
    <source>
        <dbReference type="PROSITE" id="PS50181"/>
    </source>
</evidence>
<dbReference type="SMART" id="SM00175">
    <property type="entry name" value="RAB"/>
    <property type="match status" value="1"/>
</dbReference>
<keyword evidence="1" id="KW-0547">Nucleotide-binding</keyword>
<dbReference type="InterPro" id="IPR027417">
    <property type="entry name" value="P-loop_NTPase"/>
</dbReference>